<dbReference type="RefSeq" id="WP_189498377.1">
    <property type="nucleotide sequence ID" value="NZ_BMZT01000009.1"/>
</dbReference>
<sequence>MRFHHAVLALAAMAINAAAPADALARGKATAQPDGYLCCNMRAIDNEIYDINYEDDGARVIAFGTPLVLTGQGARKLRFQVDGQRYVLENHYSRDLSEAAFVSRYVMAEDPRVAAAGFPEKIRTAIAAGKVTAGMSREQVRMSLGWPVSSENPDLEAPVWRYWLGSFDEFQVEFGDDGLVTDVLASALDRRKLWLP</sequence>
<organism evidence="2 3">
    <name type="scientific">Luteimonas padinae</name>
    <dbReference type="NCBI Taxonomy" id="1714359"/>
    <lineage>
        <taxon>Bacteria</taxon>
        <taxon>Pseudomonadati</taxon>
        <taxon>Pseudomonadota</taxon>
        <taxon>Gammaproteobacteria</taxon>
        <taxon>Lysobacterales</taxon>
        <taxon>Lysobacteraceae</taxon>
        <taxon>Luteimonas</taxon>
    </lineage>
</organism>
<feature type="chain" id="PRO_5045061583" description="Outer membrane protein assembly factor BamE" evidence="1">
    <location>
        <begin position="24"/>
        <end position="196"/>
    </location>
</feature>
<comment type="caution">
    <text evidence="2">The sequence shown here is derived from an EMBL/GenBank/DDBJ whole genome shotgun (WGS) entry which is preliminary data.</text>
</comment>
<keyword evidence="1" id="KW-0732">Signal</keyword>
<evidence type="ECO:0000313" key="2">
    <source>
        <dbReference type="EMBL" id="MFC0717329.1"/>
    </source>
</evidence>
<feature type="signal peptide" evidence="1">
    <location>
        <begin position="1"/>
        <end position="23"/>
    </location>
</feature>
<dbReference type="Proteomes" id="UP001589898">
    <property type="component" value="Unassembled WGS sequence"/>
</dbReference>
<evidence type="ECO:0000313" key="3">
    <source>
        <dbReference type="Proteomes" id="UP001589898"/>
    </source>
</evidence>
<proteinExistence type="predicted"/>
<evidence type="ECO:0008006" key="4">
    <source>
        <dbReference type="Google" id="ProtNLM"/>
    </source>
</evidence>
<keyword evidence="3" id="KW-1185">Reference proteome</keyword>
<reference evidence="2 3" key="1">
    <citation type="submission" date="2024-09" db="EMBL/GenBank/DDBJ databases">
        <authorList>
            <person name="Sun Q."/>
            <person name="Mori K."/>
        </authorList>
    </citation>
    <scope>NUCLEOTIDE SEQUENCE [LARGE SCALE GENOMIC DNA]</scope>
    <source>
        <strain evidence="2 3">KCTC 52403</strain>
    </source>
</reference>
<name>A0ABV6SV72_9GAMM</name>
<accession>A0ABV6SV72</accession>
<dbReference type="EMBL" id="JBHLTF010000027">
    <property type="protein sequence ID" value="MFC0717329.1"/>
    <property type="molecule type" value="Genomic_DNA"/>
</dbReference>
<gene>
    <name evidence="2" type="ORF">ACFFFU_06170</name>
</gene>
<evidence type="ECO:0000256" key="1">
    <source>
        <dbReference type="SAM" id="SignalP"/>
    </source>
</evidence>
<protein>
    <recommendedName>
        <fullName evidence="4">Outer membrane protein assembly factor BamE</fullName>
    </recommendedName>
</protein>